<dbReference type="SUPFAM" id="SSF47113">
    <property type="entry name" value="Histone-fold"/>
    <property type="match status" value="1"/>
</dbReference>
<dbReference type="AlphaFoldDB" id="A0A5N5I4R0"/>
<sequence>MEATKVTKGADERRGRERKKSVSKSVKADLQFPVGRITRFLEKGRYAQRTGIGAPISLAAEYLMLLVTNVSLDVTFNRRYLVAD</sequence>
<reference evidence="2 3" key="1">
    <citation type="submission" date="2019-09" db="EMBL/GenBank/DDBJ databases">
        <authorList>
            <person name="Ou C."/>
        </authorList>
    </citation>
    <scope>NUCLEOTIDE SEQUENCE [LARGE SCALE GENOMIC DNA]</scope>
    <source>
        <strain evidence="2">S2</strain>
        <tissue evidence="2">Leaf</tissue>
    </source>
</reference>
<organism evidence="2 3">
    <name type="scientific">Pyrus ussuriensis x Pyrus communis</name>
    <dbReference type="NCBI Taxonomy" id="2448454"/>
    <lineage>
        <taxon>Eukaryota</taxon>
        <taxon>Viridiplantae</taxon>
        <taxon>Streptophyta</taxon>
        <taxon>Embryophyta</taxon>
        <taxon>Tracheophyta</taxon>
        <taxon>Spermatophyta</taxon>
        <taxon>Magnoliopsida</taxon>
        <taxon>eudicotyledons</taxon>
        <taxon>Gunneridae</taxon>
        <taxon>Pentapetalae</taxon>
        <taxon>rosids</taxon>
        <taxon>fabids</taxon>
        <taxon>Rosales</taxon>
        <taxon>Rosaceae</taxon>
        <taxon>Amygdaloideae</taxon>
        <taxon>Maleae</taxon>
        <taxon>Pyrus</taxon>
    </lineage>
</organism>
<evidence type="ECO:0000256" key="1">
    <source>
        <dbReference type="SAM" id="MobiDB-lite"/>
    </source>
</evidence>
<dbReference type="InterPro" id="IPR002119">
    <property type="entry name" value="Histone_H2A"/>
</dbReference>
<dbReference type="GO" id="GO:0003677">
    <property type="term" value="F:DNA binding"/>
    <property type="evidence" value="ECO:0007669"/>
    <property type="project" value="InterPro"/>
</dbReference>
<proteinExistence type="predicted"/>
<gene>
    <name evidence="2" type="ORF">D8674_025680</name>
</gene>
<comment type="caution">
    <text evidence="2">The sequence shown here is derived from an EMBL/GenBank/DDBJ whole genome shotgun (WGS) entry which is preliminary data.</text>
</comment>
<reference evidence="3" key="2">
    <citation type="submission" date="2019-10" db="EMBL/GenBank/DDBJ databases">
        <title>A de novo genome assembly of a pear dwarfing rootstock.</title>
        <authorList>
            <person name="Wang F."/>
            <person name="Wang J."/>
            <person name="Li S."/>
            <person name="Zhang Y."/>
            <person name="Fang M."/>
            <person name="Ma L."/>
            <person name="Zhao Y."/>
            <person name="Jiang S."/>
        </authorList>
    </citation>
    <scope>NUCLEOTIDE SEQUENCE [LARGE SCALE GENOMIC DNA]</scope>
</reference>
<dbReference type="GO" id="GO:0030527">
    <property type="term" value="F:structural constituent of chromatin"/>
    <property type="evidence" value="ECO:0007669"/>
    <property type="project" value="InterPro"/>
</dbReference>
<dbReference type="PANTHER" id="PTHR23430">
    <property type="entry name" value="HISTONE H2A"/>
    <property type="match status" value="1"/>
</dbReference>
<evidence type="ECO:0008006" key="4">
    <source>
        <dbReference type="Google" id="ProtNLM"/>
    </source>
</evidence>
<evidence type="ECO:0000313" key="2">
    <source>
        <dbReference type="EMBL" id="KAB2635146.1"/>
    </source>
</evidence>
<dbReference type="GO" id="GO:0046982">
    <property type="term" value="F:protein heterodimerization activity"/>
    <property type="evidence" value="ECO:0007669"/>
    <property type="project" value="InterPro"/>
</dbReference>
<name>A0A5N5I4R0_9ROSA</name>
<evidence type="ECO:0000313" key="3">
    <source>
        <dbReference type="Proteomes" id="UP000327157"/>
    </source>
</evidence>
<dbReference type="PRINTS" id="PR00620">
    <property type="entry name" value="HISTONEH2A"/>
</dbReference>
<dbReference type="Proteomes" id="UP000327157">
    <property type="component" value="Chromosome 5"/>
</dbReference>
<reference evidence="2 3" key="3">
    <citation type="submission" date="2019-11" db="EMBL/GenBank/DDBJ databases">
        <title>A de novo genome assembly of a pear dwarfing rootstock.</title>
        <authorList>
            <person name="Wang F."/>
            <person name="Wang J."/>
            <person name="Li S."/>
            <person name="Zhang Y."/>
            <person name="Fang M."/>
            <person name="Ma L."/>
            <person name="Zhao Y."/>
            <person name="Jiang S."/>
        </authorList>
    </citation>
    <scope>NUCLEOTIDE SEQUENCE [LARGE SCALE GENOMIC DNA]</scope>
    <source>
        <strain evidence="2">S2</strain>
        <tissue evidence="2">Leaf</tissue>
    </source>
</reference>
<dbReference type="GO" id="GO:0000786">
    <property type="term" value="C:nucleosome"/>
    <property type="evidence" value="ECO:0007669"/>
    <property type="project" value="InterPro"/>
</dbReference>
<dbReference type="Gene3D" id="1.10.20.10">
    <property type="entry name" value="Histone, subunit A"/>
    <property type="match status" value="1"/>
</dbReference>
<dbReference type="InterPro" id="IPR009072">
    <property type="entry name" value="Histone-fold"/>
</dbReference>
<dbReference type="OrthoDB" id="9421954at2759"/>
<accession>A0A5N5I4R0</accession>
<protein>
    <recommendedName>
        <fullName evidence="4">Histone H2A</fullName>
    </recommendedName>
</protein>
<feature type="region of interest" description="Disordered" evidence="1">
    <location>
        <begin position="1"/>
        <end position="25"/>
    </location>
</feature>
<keyword evidence="3" id="KW-1185">Reference proteome</keyword>
<dbReference type="EMBL" id="SMOL01000004">
    <property type="protein sequence ID" value="KAB2635146.1"/>
    <property type="molecule type" value="Genomic_DNA"/>
</dbReference>